<dbReference type="RefSeq" id="WP_069837021.1">
    <property type="nucleotide sequence ID" value="NZ_MDGQ01000005.1"/>
</dbReference>
<evidence type="ECO:0000256" key="4">
    <source>
        <dbReference type="ARBA" id="ARBA00022833"/>
    </source>
</evidence>
<dbReference type="GO" id="GO:0046872">
    <property type="term" value="F:metal ion binding"/>
    <property type="evidence" value="ECO:0007669"/>
    <property type="project" value="UniProtKB-KW"/>
</dbReference>
<name>A0A1E5T2B4_9BACT</name>
<evidence type="ECO:0000256" key="1">
    <source>
        <dbReference type="ARBA" id="ARBA00022490"/>
    </source>
</evidence>
<evidence type="ECO:0000259" key="5">
    <source>
        <dbReference type="Pfam" id="PF12867"/>
    </source>
</evidence>
<dbReference type="InterPro" id="IPR034660">
    <property type="entry name" value="DinB/YfiT-like"/>
</dbReference>
<sequence>MTGNLSYPIGPFVAPKNIDQAQIDSWIQEIAELPAKFSATITGLSNDQLDTPYRPGGWTVRQVIHHLPDSHIGSYCRFHWALTEDNPTIKAYDEKAWANLSYQKEVPIESSLGMLDHIHARWVVLMKKLTDTDLEKTYVHPEDGKVYILREVVGMYAWHGNHHLAHVVNLKKRMDW</sequence>
<organism evidence="6 7">
    <name type="scientific">Roseivirga misakiensis</name>
    <dbReference type="NCBI Taxonomy" id="1563681"/>
    <lineage>
        <taxon>Bacteria</taxon>
        <taxon>Pseudomonadati</taxon>
        <taxon>Bacteroidota</taxon>
        <taxon>Cytophagia</taxon>
        <taxon>Cytophagales</taxon>
        <taxon>Roseivirgaceae</taxon>
        <taxon>Roseivirga</taxon>
    </lineage>
</organism>
<feature type="domain" description="DinB-like" evidence="5">
    <location>
        <begin position="32"/>
        <end position="166"/>
    </location>
</feature>
<dbReference type="HAMAP" id="MF_01256">
    <property type="entry name" value="YfiT_hydrol"/>
    <property type="match status" value="1"/>
</dbReference>
<evidence type="ECO:0000313" key="6">
    <source>
        <dbReference type="EMBL" id="OEK05518.1"/>
    </source>
</evidence>
<keyword evidence="1" id="KW-0963">Cytoplasm</keyword>
<dbReference type="OrthoDB" id="9796039at2"/>
<keyword evidence="2" id="KW-0479">Metal-binding</keyword>
<keyword evidence="3 6" id="KW-0378">Hydrolase</keyword>
<dbReference type="InterPro" id="IPR024775">
    <property type="entry name" value="DinB-like"/>
</dbReference>
<dbReference type="Pfam" id="PF12867">
    <property type="entry name" value="DinB_2"/>
    <property type="match status" value="1"/>
</dbReference>
<reference evidence="6 7" key="1">
    <citation type="submission" date="2016-08" db="EMBL/GenBank/DDBJ databases">
        <title>Draft genome of Fabibacter sp. strain SK-8.</title>
        <authorList>
            <person name="Wong S.-K."/>
            <person name="Hamasaki K."/>
            <person name="Yoshizawa S."/>
        </authorList>
    </citation>
    <scope>NUCLEOTIDE SEQUENCE [LARGE SCALE GENOMIC DNA]</scope>
    <source>
        <strain evidence="6 7">SK-8</strain>
    </source>
</reference>
<keyword evidence="4" id="KW-0862">Zinc</keyword>
<dbReference type="AlphaFoldDB" id="A0A1E5T2B4"/>
<dbReference type="NCBIfam" id="NF009807">
    <property type="entry name" value="PRK13291.1"/>
    <property type="match status" value="1"/>
</dbReference>
<dbReference type="GO" id="GO:0016787">
    <property type="term" value="F:hydrolase activity"/>
    <property type="evidence" value="ECO:0007669"/>
    <property type="project" value="UniProtKB-KW"/>
</dbReference>
<dbReference type="EMBL" id="MDGQ01000005">
    <property type="protein sequence ID" value="OEK05518.1"/>
    <property type="molecule type" value="Genomic_DNA"/>
</dbReference>
<evidence type="ECO:0000256" key="2">
    <source>
        <dbReference type="ARBA" id="ARBA00022723"/>
    </source>
</evidence>
<keyword evidence="7" id="KW-1185">Reference proteome</keyword>
<dbReference type="SUPFAM" id="SSF109854">
    <property type="entry name" value="DinB/YfiT-like putative metalloenzymes"/>
    <property type="match status" value="1"/>
</dbReference>
<comment type="caution">
    <text evidence="6">The sequence shown here is derived from an EMBL/GenBank/DDBJ whole genome shotgun (WGS) entry which is preliminary data.</text>
</comment>
<gene>
    <name evidence="6" type="ORF">BFP71_09425</name>
</gene>
<dbReference type="Gene3D" id="1.20.120.450">
    <property type="entry name" value="dinb family like domain"/>
    <property type="match status" value="1"/>
</dbReference>
<evidence type="ECO:0000313" key="7">
    <source>
        <dbReference type="Proteomes" id="UP000095552"/>
    </source>
</evidence>
<protein>
    <submittedName>
        <fullName evidence="6">Metal-dependent hydrolase</fullName>
    </submittedName>
</protein>
<accession>A0A1E5T2B4</accession>
<dbReference type="STRING" id="1563681.BFP71_09425"/>
<evidence type="ECO:0000256" key="3">
    <source>
        <dbReference type="ARBA" id="ARBA00022801"/>
    </source>
</evidence>
<proteinExistence type="inferred from homology"/>
<dbReference type="Proteomes" id="UP000095552">
    <property type="component" value="Unassembled WGS sequence"/>
</dbReference>
<dbReference type="InterPro" id="IPR023774">
    <property type="entry name" value="Put_metal_dep_hydrolase_YfiT"/>
</dbReference>